<evidence type="ECO:0000256" key="5">
    <source>
        <dbReference type="ARBA" id="ARBA00022729"/>
    </source>
</evidence>
<organism evidence="12 13">
    <name type="scientific">Cochleicola gelatinilyticus</name>
    <dbReference type="NCBI Taxonomy" id="1763537"/>
    <lineage>
        <taxon>Bacteria</taxon>
        <taxon>Pseudomonadati</taxon>
        <taxon>Bacteroidota</taxon>
        <taxon>Flavobacteriia</taxon>
        <taxon>Flavobacteriales</taxon>
        <taxon>Flavobacteriaceae</taxon>
        <taxon>Cochleicola</taxon>
    </lineage>
</organism>
<dbReference type="RefSeq" id="WP_068593011.1">
    <property type="nucleotide sequence ID" value="NZ_LRXL01000045.1"/>
</dbReference>
<evidence type="ECO:0000313" key="12">
    <source>
        <dbReference type="EMBL" id="OAB78278.1"/>
    </source>
</evidence>
<proteinExistence type="inferred from homology"/>
<keyword evidence="7 9" id="KW-0472">Membrane</keyword>
<dbReference type="Pfam" id="PF07715">
    <property type="entry name" value="Plug"/>
    <property type="match status" value="1"/>
</dbReference>
<dbReference type="PANTHER" id="PTHR30069">
    <property type="entry name" value="TONB-DEPENDENT OUTER MEMBRANE RECEPTOR"/>
    <property type="match status" value="1"/>
</dbReference>
<evidence type="ECO:0000313" key="13">
    <source>
        <dbReference type="Proteomes" id="UP000077013"/>
    </source>
</evidence>
<evidence type="ECO:0000256" key="7">
    <source>
        <dbReference type="ARBA" id="ARBA00023136"/>
    </source>
</evidence>
<evidence type="ECO:0000256" key="9">
    <source>
        <dbReference type="PROSITE-ProRule" id="PRU01360"/>
    </source>
</evidence>
<gene>
    <name evidence="12" type="ORF">ULVI_11935</name>
</gene>
<dbReference type="Gene3D" id="2.40.170.20">
    <property type="entry name" value="TonB-dependent receptor, beta-barrel domain"/>
    <property type="match status" value="1"/>
</dbReference>
<feature type="signal peptide" evidence="10">
    <location>
        <begin position="1"/>
        <end position="19"/>
    </location>
</feature>
<evidence type="ECO:0000259" key="11">
    <source>
        <dbReference type="Pfam" id="PF07715"/>
    </source>
</evidence>
<dbReference type="InterPro" id="IPR010917">
    <property type="entry name" value="TonB_rcpt_CS"/>
</dbReference>
<dbReference type="Proteomes" id="UP000077013">
    <property type="component" value="Unassembled WGS sequence"/>
</dbReference>
<feature type="chain" id="PRO_5007887432" evidence="10">
    <location>
        <begin position="20"/>
        <end position="643"/>
    </location>
</feature>
<comment type="similarity">
    <text evidence="9">Belongs to the TonB-dependent receptor family.</text>
</comment>
<dbReference type="InterPro" id="IPR039426">
    <property type="entry name" value="TonB-dep_rcpt-like"/>
</dbReference>
<dbReference type="InterPro" id="IPR012910">
    <property type="entry name" value="Plug_dom"/>
</dbReference>
<feature type="domain" description="TonB-dependent receptor plug" evidence="11">
    <location>
        <begin position="44"/>
        <end position="149"/>
    </location>
</feature>
<dbReference type="InterPro" id="IPR037066">
    <property type="entry name" value="Plug_dom_sf"/>
</dbReference>
<evidence type="ECO:0000256" key="6">
    <source>
        <dbReference type="ARBA" id="ARBA00023077"/>
    </source>
</evidence>
<dbReference type="PANTHER" id="PTHR30069:SF29">
    <property type="entry name" value="HEMOGLOBIN AND HEMOGLOBIN-HAPTOGLOBIN-BINDING PROTEIN 1-RELATED"/>
    <property type="match status" value="1"/>
</dbReference>
<reference evidence="12 13" key="1">
    <citation type="submission" date="2016-02" db="EMBL/GenBank/DDBJ databases">
        <title>Ulvibacter sp. LPB0005, isolated from Thais luteostoma.</title>
        <authorList>
            <person name="Shin S.-K."/>
            <person name="Yi H."/>
        </authorList>
    </citation>
    <scope>NUCLEOTIDE SEQUENCE [LARGE SCALE GENOMIC DNA]</scope>
    <source>
        <strain evidence="12 13">LPB0005</strain>
    </source>
</reference>
<keyword evidence="6" id="KW-0798">TonB box</keyword>
<evidence type="ECO:0000256" key="10">
    <source>
        <dbReference type="SAM" id="SignalP"/>
    </source>
</evidence>
<keyword evidence="2 9" id="KW-0813">Transport</keyword>
<dbReference type="InterPro" id="IPR036942">
    <property type="entry name" value="Beta-barrel_TonB_sf"/>
</dbReference>
<protein>
    <submittedName>
        <fullName evidence="12">TonB-dependent receptor</fullName>
    </submittedName>
</protein>
<dbReference type="STRING" id="1763537.ULVI_11935"/>
<dbReference type="OrthoDB" id="9758472at2"/>
<keyword evidence="12" id="KW-0675">Receptor</keyword>
<accession>A0A167H709</accession>
<comment type="subcellular location">
    <subcellularLocation>
        <location evidence="1 9">Cell outer membrane</location>
        <topology evidence="1 9">Multi-pass membrane protein</topology>
    </subcellularLocation>
</comment>
<dbReference type="Gene3D" id="2.170.130.10">
    <property type="entry name" value="TonB-dependent receptor, plug domain"/>
    <property type="match status" value="1"/>
</dbReference>
<dbReference type="GO" id="GO:0044718">
    <property type="term" value="P:siderophore transmembrane transport"/>
    <property type="evidence" value="ECO:0007669"/>
    <property type="project" value="TreeGrafter"/>
</dbReference>
<evidence type="ECO:0000256" key="8">
    <source>
        <dbReference type="ARBA" id="ARBA00023237"/>
    </source>
</evidence>
<dbReference type="PROSITE" id="PS52016">
    <property type="entry name" value="TONB_DEPENDENT_REC_3"/>
    <property type="match status" value="1"/>
</dbReference>
<name>A0A167H709_9FLAO</name>
<keyword evidence="4 9" id="KW-0812">Transmembrane</keyword>
<keyword evidence="5 10" id="KW-0732">Signal</keyword>
<dbReference type="AlphaFoldDB" id="A0A167H709"/>
<evidence type="ECO:0000256" key="2">
    <source>
        <dbReference type="ARBA" id="ARBA00022448"/>
    </source>
</evidence>
<dbReference type="SUPFAM" id="SSF56935">
    <property type="entry name" value="Porins"/>
    <property type="match status" value="1"/>
</dbReference>
<evidence type="ECO:0000256" key="1">
    <source>
        <dbReference type="ARBA" id="ARBA00004571"/>
    </source>
</evidence>
<dbReference type="GO" id="GO:0015344">
    <property type="term" value="F:siderophore uptake transmembrane transporter activity"/>
    <property type="evidence" value="ECO:0007669"/>
    <property type="project" value="TreeGrafter"/>
</dbReference>
<evidence type="ECO:0000256" key="3">
    <source>
        <dbReference type="ARBA" id="ARBA00022452"/>
    </source>
</evidence>
<sequence length="643" mass="71786">MKQHLLWALCLCLGSTLFAQETQKPESLDTVLLDTKTPIARKNSGKVIATITAETLERNAGRSIASLINEVSGIEINGSRSNEGQNLGYFVRGGRNRQVVIMVDGVQLNDPSQIANDYDLRLIPAQTVASIEIIKGASSVLYGSGAATAVINITTKKASAKPIAATFTSIYGTNRAAEDAGDYSLEEFTNFVGMNGTLNKFFYNATFSNRHVDGLSAVAALPEEPVNEPDVFNRFDGRINLGYTFNENVKMSQFFSFNKFKTGFDDFSFTDADNISETRQLKTGGHFEWKYSKGSYVFNDSFTWIERNIESSFPAKYDSKAYSLDNYITYEFSNRLTALLGLNVNVSSFNSFTIPFGSTDFAQDVSEDTAKFDIIDPYVNLVYISDFGLNVNVGARLNNHSNYGSHVVYNVNPSYGFDLGANTLKLLGSYSTAYITPSLFQLYDPLYGNEELQPEENRTIEGGLEFTSENDLRISAVYFNRNEENYVDFVTVDPELFISQYQNIEDTFEASGVEVEVSKRFGSKLNVSANYTNTQADERFALRIPEHKGNLTVAYNFAENSSVGLNYQYNSERTDSFFSSETFMSESIALESYGLLDFNFSTKLTNVITVFGAVSNILNEEYEELYRFQTKGRNVRAGVTLEF</sequence>
<dbReference type="GO" id="GO:0009279">
    <property type="term" value="C:cell outer membrane"/>
    <property type="evidence" value="ECO:0007669"/>
    <property type="project" value="UniProtKB-SubCell"/>
</dbReference>
<comment type="caution">
    <text evidence="12">The sequence shown here is derived from an EMBL/GenBank/DDBJ whole genome shotgun (WGS) entry which is preliminary data.</text>
</comment>
<dbReference type="PROSITE" id="PS01156">
    <property type="entry name" value="TONB_DEPENDENT_REC_2"/>
    <property type="match status" value="1"/>
</dbReference>
<evidence type="ECO:0000256" key="4">
    <source>
        <dbReference type="ARBA" id="ARBA00022692"/>
    </source>
</evidence>
<keyword evidence="13" id="KW-1185">Reference proteome</keyword>
<keyword evidence="8 9" id="KW-0998">Cell outer membrane</keyword>
<dbReference type="EMBL" id="LRXL01000045">
    <property type="protein sequence ID" value="OAB78278.1"/>
    <property type="molecule type" value="Genomic_DNA"/>
</dbReference>
<keyword evidence="3 9" id="KW-1134">Transmembrane beta strand</keyword>